<dbReference type="Proteomes" id="UP000775213">
    <property type="component" value="Unassembled WGS sequence"/>
</dbReference>
<sequence>MSSTRGGSAMTNARRIGFGYFDRRQVSKNLDGSIMSSDMQEVLHPAREVVEPIRVPQRTTEGMRYPLGPIFIYDCLHYMGLMTFYKERGARLTFDHLLNICRLTSDSQGHLSCISKKKIDALHYIGQYVLETKLYKVGLSIQGEYKRKLEAKIKETSALESQLAVC</sequence>
<proteinExistence type="predicted"/>
<protein>
    <submittedName>
        <fullName evidence="1">Uncharacterized protein</fullName>
    </submittedName>
</protein>
<gene>
    <name evidence="1" type="ORF">IEQ34_001473</name>
</gene>
<evidence type="ECO:0000313" key="1">
    <source>
        <dbReference type="EMBL" id="KAH0469915.1"/>
    </source>
</evidence>
<comment type="caution">
    <text evidence="1">The sequence shown here is derived from an EMBL/GenBank/DDBJ whole genome shotgun (WGS) entry which is preliminary data.</text>
</comment>
<name>A0AAV7HP64_DENCH</name>
<keyword evidence="2" id="KW-1185">Reference proteome</keyword>
<dbReference type="EMBL" id="JAGFBR010000002">
    <property type="protein sequence ID" value="KAH0469915.1"/>
    <property type="molecule type" value="Genomic_DNA"/>
</dbReference>
<dbReference type="AlphaFoldDB" id="A0AAV7HP64"/>
<evidence type="ECO:0000313" key="2">
    <source>
        <dbReference type="Proteomes" id="UP000775213"/>
    </source>
</evidence>
<accession>A0AAV7HP64</accession>
<reference evidence="1 2" key="1">
    <citation type="journal article" date="2021" name="Hortic Res">
        <title>Chromosome-scale assembly of the Dendrobium chrysotoxum genome enhances the understanding of orchid evolution.</title>
        <authorList>
            <person name="Zhang Y."/>
            <person name="Zhang G.Q."/>
            <person name="Zhang D."/>
            <person name="Liu X.D."/>
            <person name="Xu X.Y."/>
            <person name="Sun W.H."/>
            <person name="Yu X."/>
            <person name="Zhu X."/>
            <person name="Wang Z.W."/>
            <person name="Zhao X."/>
            <person name="Zhong W.Y."/>
            <person name="Chen H."/>
            <person name="Yin W.L."/>
            <person name="Huang T."/>
            <person name="Niu S.C."/>
            <person name="Liu Z.J."/>
        </authorList>
    </citation>
    <scope>NUCLEOTIDE SEQUENCE [LARGE SCALE GENOMIC DNA]</scope>
    <source>
        <strain evidence="1">Lindl</strain>
    </source>
</reference>
<organism evidence="1 2">
    <name type="scientific">Dendrobium chrysotoxum</name>
    <name type="common">Orchid</name>
    <dbReference type="NCBI Taxonomy" id="161865"/>
    <lineage>
        <taxon>Eukaryota</taxon>
        <taxon>Viridiplantae</taxon>
        <taxon>Streptophyta</taxon>
        <taxon>Embryophyta</taxon>
        <taxon>Tracheophyta</taxon>
        <taxon>Spermatophyta</taxon>
        <taxon>Magnoliopsida</taxon>
        <taxon>Liliopsida</taxon>
        <taxon>Asparagales</taxon>
        <taxon>Orchidaceae</taxon>
        <taxon>Epidendroideae</taxon>
        <taxon>Malaxideae</taxon>
        <taxon>Dendrobiinae</taxon>
        <taxon>Dendrobium</taxon>
    </lineage>
</organism>